<evidence type="ECO:0000256" key="4">
    <source>
        <dbReference type="ARBA" id="ARBA00023242"/>
    </source>
</evidence>
<dbReference type="PANTHER" id="PTHR18829:SF0">
    <property type="entry name" value="PROTEIN YAE1 HOMOLOG"/>
    <property type="match status" value="1"/>
</dbReference>
<sequence>MGREEEVFDEEGDEMNLLHREWQSSMEKRLKEGYLDGIDAGKENSLQTGFNLGYKLGVNTLMPCGELRGIISALVTWCQVHSLDPAVNTRLGELLSAVCQSEDQIVQSLSSVHQVVHPSELSSCMDDMGLSNHTHEPSNDTCAAGRGCGGKQECLPSSFQNCRTIQELNDVMKT</sequence>
<comment type="caution">
    <text evidence="6">The sequence shown here is derived from an EMBL/GenBank/DDBJ whole genome shotgun (WGS) entry which is preliminary data.</text>
</comment>
<dbReference type="Proteomes" id="UP001162483">
    <property type="component" value="Unassembled WGS sequence"/>
</dbReference>
<comment type="subcellular location">
    <subcellularLocation>
        <location evidence="2">Cytoplasm</location>
    </subcellularLocation>
    <subcellularLocation>
        <location evidence="1">Nucleus</location>
    </subcellularLocation>
</comment>
<name>A0ABN9AD20_9NEOB</name>
<proteinExistence type="predicted"/>
<evidence type="ECO:0000313" key="7">
    <source>
        <dbReference type="Proteomes" id="UP001162483"/>
    </source>
</evidence>
<evidence type="ECO:0000259" key="5">
    <source>
        <dbReference type="Pfam" id="PF09811"/>
    </source>
</evidence>
<keyword evidence="7" id="KW-1185">Reference proteome</keyword>
<dbReference type="Pfam" id="PF09811">
    <property type="entry name" value="Yae1_N"/>
    <property type="match status" value="1"/>
</dbReference>
<dbReference type="InterPro" id="IPR019191">
    <property type="entry name" value="Essential_protein_Yae1_N"/>
</dbReference>
<evidence type="ECO:0000256" key="3">
    <source>
        <dbReference type="ARBA" id="ARBA00022490"/>
    </source>
</evidence>
<evidence type="ECO:0000256" key="1">
    <source>
        <dbReference type="ARBA" id="ARBA00004123"/>
    </source>
</evidence>
<reference evidence="6" key="1">
    <citation type="submission" date="2023-05" db="EMBL/GenBank/DDBJ databases">
        <authorList>
            <person name="Stuckert A."/>
        </authorList>
    </citation>
    <scope>NUCLEOTIDE SEQUENCE</scope>
</reference>
<evidence type="ECO:0000256" key="2">
    <source>
        <dbReference type="ARBA" id="ARBA00004496"/>
    </source>
</evidence>
<organism evidence="6 7">
    <name type="scientific">Staurois parvus</name>
    <dbReference type="NCBI Taxonomy" id="386267"/>
    <lineage>
        <taxon>Eukaryota</taxon>
        <taxon>Metazoa</taxon>
        <taxon>Chordata</taxon>
        <taxon>Craniata</taxon>
        <taxon>Vertebrata</taxon>
        <taxon>Euteleostomi</taxon>
        <taxon>Amphibia</taxon>
        <taxon>Batrachia</taxon>
        <taxon>Anura</taxon>
        <taxon>Neobatrachia</taxon>
        <taxon>Ranoidea</taxon>
        <taxon>Ranidae</taxon>
        <taxon>Staurois</taxon>
    </lineage>
</organism>
<keyword evidence="4" id="KW-0539">Nucleus</keyword>
<gene>
    <name evidence="6" type="ORF">SPARVUS_LOCUS243933</name>
</gene>
<dbReference type="InterPro" id="IPR038881">
    <property type="entry name" value="Yae1-like"/>
</dbReference>
<dbReference type="EMBL" id="CATNWA010000067">
    <property type="protein sequence ID" value="CAI9532581.1"/>
    <property type="molecule type" value="Genomic_DNA"/>
</dbReference>
<accession>A0ABN9AD20</accession>
<evidence type="ECO:0000313" key="6">
    <source>
        <dbReference type="EMBL" id="CAI9532581.1"/>
    </source>
</evidence>
<dbReference type="PANTHER" id="PTHR18829">
    <property type="entry name" value="PROTEIN YAE1 HOMOLOG"/>
    <property type="match status" value="1"/>
</dbReference>
<feature type="domain" description="Essential protein Yae1 N-terminal" evidence="5">
    <location>
        <begin position="33"/>
        <end position="70"/>
    </location>
</feature>
<keyword evidence="3" id="KW-0963">Cytoplasm</keyword>
<protein>
    <recommendedName>
        <fullName evidence="5">Essential protein Yae1 N-terminal domain-containing protein</fullName>
    </recommendedName>
</protein>